<dbReference type="OrthoDB" id="5201563at2759"/>
<dbReference type="AlphaFoldDB" id="A0A2P5I0N9"/>
<keyword evidence="3" id="KW-1185">Reference proteome</keyword>
<evidence type="ECO:0000313" key="2">
    <source>
        <dbReference type="EMBL" id="POS76088.1"/>
    </source>
</evidence>
<reference evidence="2" key="1">
    <citation type="submission" date="2017-09" db="EMBL/GenBank/DDBJ databases">
        <title>Polyketide synthases of a Diaporthe helianthi virulent isolate.</title>
        <authorList>
            <person name="Baroncelli R."/>
        </authorList>
    </citation>
    <scope>NUCLEOTIDE SEQUENCE [LARGE SCALE GENOMIC DNA]</scope>
    <source>
        <strain evidence="2">7/96</strain>
    </source>
</reference>
<proteinExistence type="predicted"/>
<dbReference type="InParanoid" id="A0A2P5I0N9"/>
<accession>A0A2P5I0N9</accession>
<sequence length="125" mass="13560">MSVTTIDNPVTTAVSRAVLQDYDIHLTGDDSVAPPDSDNRPPQPASTAANPPGWGTEHRGVPPHRPINTQLDVTQRPVGGNPVGDVFVTTMFTGVVINTYVRWLWTNTGGRINDKIFHYKVGGEI</sequence>
<evidence type="ECO:0000256" key="1">
    <source>
        <dbReference type="SAM" id="MobiDB-lite"/>
    </source>
</evidence>
<comment type="caution">
    <text evidence="2">The sequence shown here is derived from an EMBL/GenBank/DDBJ whole genome shotgun (WGS) entry which is preliminary data.</text>
</comment>
<feature type="region of interest" description="Disordered" evidence="1">
    <location>
        <begin position="25"/>
        <end position="77"/>
    </location>
</feature>
<protein>
    <submittedName>
        <fullName evidence="2">Uncharacterized protein</fullName>
    </submittedName>
</protein>
<organism evidence="2 3">
    <name type="scientific">Diaporthe helianthi</name>
    <dbReference type="NCBI Taxonomy" id="158607"/>
    <lineage>
        <taxon>Eukaryota</taxon>
        <taxon>Fungi</taxon>
        <taxon>Dikarya</taxon>
        <taxon>Ascomycota</taxon>
        <taxon>Pezizomycotina</taxon>
        <taxon>Sordariomycetes</taxon>
        <taxon>Sordariomycetidae</taxon>
        <taxon>Diaporthales</taxon>
        <taxon>Diaporthaceae</taxon>
        <taxon>Diaporthe</taxon>
    </lineage>
</organism>
<evidence type="ECO:0000313" key="3">
    <source>
        <dbReference type="Proteomes" id="UP000094444"/>
    </source>
</evidence>
<name>A0A2P5I0N9_DIAHE</name>
<gene>
    <name evidence="2" type="ORF">DHEL01_v205518</name>
</gene>
<dbReference type="Proteomes" id="UP000094444">
    <property type="component" value="Unassembled WGS sequence"/>
</dbReference>
<dbReference type="EMBL" id="MAVT02000409">
    <property type="protein sequence ID" value="POS76088.1"/>
    <property type="molecule type" value="Genomic_DNA"/>
</dbReference>